<dbReference type="GO" id="GO:0009279">
    <property type="term" value="C:cell outer membrane"/>
    <property type="evidence" value="ECO:0007669"/>
    <property type="project" value="UniProtKB-SubCell"/>
</dbReference>
<dbReference type="RefSeq" id="WP_111596693.1">
    <property type="nucleotide sequence ID" value="NZ_QLLL01000002.1"/>
</dbReference>
<dbReference type="Proteomes" id="UP000249547">
    <property type="component" value="Unassembled WGS sequence"/>
</dbReference>
<name>A0A327QXU8_9BACT</name>
<dbReference type="OrthoDB" id="5694214at2"/>
<protein>
    <submittedName>
        <fullName evidence="8">Putative outer membrane starch-binding protein</fullName>
    </submittedName>
</protein>
<dbReference type="PROSITE" id="PS51257">
    <property type="entry name" value="PROKAR_LIPOPROTEIN"/>
    <property type="match status" value="1"/>
</dbReference>
<evidence type="ECO:0000313" key="9">
    <source>
        <dbReference type="Proteomes" id="UP000249547"/>
    </source>
</evidence>
<evidence type="ECO:0000259" key="6">
    <source>
        <dbReference type="Pfam" id="PF07980"/>
    </source>
</evidence>
<organism evidence="8 9">
    <name type="scientific">Chitinophaga skermanii</name>
    <dbReference type="NCBI Taxonomy" id="331697"/>
    <lineage>
        <taxon>Bacteria</taxon>
        <taxon>Pseudomonadati</taxon>
        <taxon>Bacteroidota</taxon>
        <taxon>Chitinophagia</taxon>
        <taxon>Chitinophagales</taxon>
        <taxon>Chitinophagaceae</taxon>
        <taxon>Chitinophaga</taxon>
    </lineage>
</organism>
<keyword evidence="4" id="KW-0472">Membrane</keyword>
<proteinExistence type="inferred from homology"/>
<keyword evidence="5" id="KW-0998">Cell outer membrane</keyword>
<evidence type="ECO:0000256" key="3">
    <source>
        <dbReference type="ARBA" id="ARBA00022729"/>
    </source>
</evidence>
<feature type="domain" description="RagB/SusD" evidence="6">
    <location>
        <begin position="272"/>
        <end position="513"/>
    </location>
</feature>
<dbReference type="Pfam" id="PF14322">
    <property type="entry name" value="SusD-like_3"/>
    <property type="match status" value="1"/>
</dbReference>
<comment type="subcellular location">
    <subcellularLocation>
        <location evidence="1">Cell outer membrane</location>
    </subcellularLocation>
</comment>
<dbReference type="Pfam" id="PF07980">
    <property type="entry name" value="SusD_RagB"/>
    <property type="match status" value="1"/>
</dbReference>
<dbReference type="AlphaFoldDB" id="A0A327QXU8"/>
<evidence type="ECO:0000259" key="7">
    <source>
        <dbReference type="Pfam" id="PF14322"/>
    </source>
</evidence>
<evidence type="ECO:0000256" key="2">
    <source>
        <dbReference type="ARBA" id="ARBA00006275"/>
    </source>
</evidence>
<dbReference type="InterPro" id="IPR011990">
    <property type="entry name" value="TPR-like_helical_dom_sf"/>
</dbReference>
<dbReference type="InterPro" id="IPR012944">
    <property type="entry name" value="SusD_RagB_dom"/>
</dbReference>
<keyword evidence="9" id="KW-1185">Reference proteome</keyword>
<sequence length="523" mass="57909">MKICKRHIFFFSALMALSTGCSKDFLNKPPEDQIVTENFYQTEEQVAASTNILYGLPWFGFNTKAFWAITELSGGNGRSWSGDVVNFGDLTVTGDNQLLYSAWESLYSVIAQSNMLLLNLPKYVNPAVSKATVNNALGEAHFMRAMAYFYLVRLYGAVPLIENNLDHINDPFLPRHRVEDVYKFIIRDLEFAEANCVKKMRGATYTANGHVSSGSASAVLAKVYLYLKDYAKAREKAELVINSKEFKLYGTDEVPGTNYDGLFRTKNNNNEESIIALQWTVDLVKYGPQNGTQASFALNSTITGTGDGWAVIGPTIDLQKAFEPGDIRRKSTIMLRGDVYPEINQAAGGYTVPDDANAQGTHAAIKKYVVGTPADNGGIGAYQKTANNTYLMRMAEVYLIHAEAILAGATSTSDAGALASFNKVRRRAGLGDKPSITLDDILHERRIELAIEGDYWFDLGRIDRAKAIGIINNQERGTYSNDSPPVIYSTKITITEDKFLFPIPTSETTKNPKFLEPPVPYKF</sequence>
<evidence type="ECO:0000256" key="4">
    <source>
        <dbReference type="ARBA" id="ARBA00023136"/>
    </source>
</evidence>
<gene>
    <name evidence="8" type="ORF">LX64_01207</name>
</gene>
<reference evidence="8 9" key="1">
    <citation type="submission" date="2018-06" db="EMBL/GenBank/DDBJ databases">
        <title>Genomic Encyclopedia of Archaeal and Bacterial Type Strains, Phase II (KMG-II): from individual species to whole genera.</title>
        <authorList>
            <person name="Goeker M."/>
        </authorList>
    </citation>
    <scope>NUCLEOTIDE SEQUENCE [LARGE SCALE GENOMIC DNA]</scope>
    <source>
        <strain evidence="8 9">DSM 23857</strain>
    </source>
</reference>
<comment type="similarity">
    <text evidence="2">Belongs to the SusD family.</text>
</comment>
<dbReference type="CDD" id="cd08977">
    <property type="entry name" value="SusD"/>
    <property type="match status" value="1"/>
</dbReference>
<evidence type="ECO:0000313" key="8">
    <source>
        <dbReference type="EMBL" id="RAJ08554.1"/>
    </source>
</evidence>
<evidence type="ECO:0000256" key="1">
    <source>
        <dbReference type="ARBA" id="ARBA00004442"/>
    </source>
</evidence>
<dbReference type="InterPro" id="IPR033985">
    <property type="entry name" value="SusD-like_N"/>
</dbReference>
<dbReference type="EMBL" id="QLLL01000002">
    <property type="protein sequence ID" value="RAJ08554.1"/>
    <property type="molecule type" value="Genomic_DNA"/>
</dbReference>
<comment type="caution">
    <text evidence="8">The sequence shown here is derived from an EMBL/GenBank/DDBJ whole genome shotgun (WGS) entry which is preliminary data.</text>
</comment>
<dbReference type="SUPFAM" id="SSF48452">
    <property type="entry name" value="TPR-like"/>
    <property type="match status" value="1"/>
</dbReference>
<accession>A0A327QXU8</accession>
<keyword evidence="3" id="KW-0732">Signal</keyword>
<evidence type="ECO:0000256" key="5">
    <source>
        <dbReference type="ARBA" id="ARBA00023237"/>
    </source>
</evidence>
<feature type="domain" description="SusD-like N-terminal" evidence="7">
    <location>
        <begin position="91"/>
        <end position="225"/>
    </location>
</feature>
<dbReference type="Gene3D" id="1.25.40.390">
    <property type="match status" value="1"/>
</dbReference>